<gene>
    <name evidence="1" type="ORF">DTL42_14235</name>
</gene>
<dbReference type="Proteomes" id="UP000253562">
    <property type="component" value="Unassembled WGS sequence"/>
</dbReference>
<dbReference type="EMBL" id="QPEX01000028">
    <property type="protein sequence ID" value="RCS47674.1"/>
    <property type="molecule type" value="Genomic_DNA"/>
</dbReference>
<evidence type="ECO:0000313" key="1">
    <source>
        <dbReference type="EMBL" id="RCS47674.1"/>
    </source>
</evidence>
<dbReference type="AlphaFoldDB" id="A0A368KSH8"/>
<organism evidence="1 2">
    <name type="scientific">Bremerella cremea</name>
    <dbReference type="NCBI Taxonomy" id="1031537"/>
    <lineage>
        <taxon>Bacteria</taxon>
        <taxon>Pseudomonadati</taxon>
        <taxon>Planctomycetota</taxon>
        <taxon>Planctomycetia</taxon>
        <taxon>Pirellulales</taxon>
        <taxon>Pirellulaceae</taxon>
        <taxon>Bremerella</taxon>
    </lineage>
</organism>
<reference evidence="1 2" key="1">
    <citation type="submission" date="2018-07" db="EMBL/GenBank/DDBJ databases">
        <title>Comparative genomes isolates from brazilian mangrove.</title>
        <authorList>
            <person name="De Araujo J.E."/>
            <person name="Taketani R.G."/>
            <person name="Silva M.C.P."/>
            <person name="Lourenco M.V."/>
            <person name="Oliveira V.M."/>
            <person name="Andreote F.D."/>
        </authorList>
    </citation>
    <scope>NUCLEOTIDE SEQUENCE [LARGE SCALE GENOMIC DNA]</scope>
    <source>
        <strain evidence="1 2">HEX PRIS-MGV</strain>
    </source>
</reference>
<accession>A0A368KSH8</accession>
<sequence>MGVFILMSPIKKRTDVAAHGRRWVELKWRGFAGSFWFLYFATQTDQASPIGNCIQDYYNGFQVGLWLKEQ</sequence>
<proteinExistence type="predicted"/>
<protein>
    <submittedName>
        <fullName evidence="1">Uncharacterized protein</fullName>
    </submittedName>
</protein>
<name>A0A368KSH8_9BACT</name>
<evidence type="ECO:0000313" key="2">
    <source>
        <dbReference type="Proteomes" id="UP000253562"/>
    </source>
</evidence>
<comment type="caution">
    <text evidence="1">The sequence shown here is derived from an EMBL/GenBank/DDBJ whole genome shotgun (WGS) entry which is preliminary data.</text>
</comment>